<feature type="signal peptide" evidence="1">
    <location>
        <begin position="1"/>
        <end position="19"/>
    </location>
</feature>
<organism evidence="2 3">
    <name type="scientific">Flavisolibacter ginsenosidimutans</name>
    <dbReference type="NCBI Taxonomy" id="661481"/>
    <lineage>
        <taxon>Bacteria</taxon>
        <taxon>Pseudomonadati</taxon>
        <taxon>Bacteroidota</taxon>
        <taxon>Chitinophagia</taxon>
        <taxon>Chitinophagales</taxon>
        <taxon>Chitinophagaceae</taxon>
        <taxon>Flavisolibacter</taxon>
    </lineage>
</organism>
<evidence type="ECO:0000313" key="3">
    <source>
        <dbReference type="Proteomes" id="UP000321204"/>
    </source>
</evidence>
<protein>
    <recommendedName>
        <fullName evidence="4">Lipoprotein</fullName>
    </recommendedName>
</protein>
<dbReference type="PROSITE" id="PS51257">
    <property type="entry name" value="PROKAR_LIPOPROTEIN"/>
    <property type="match status" value="1"/>
</dbReference>
<evidence type="ECO:0008006" key="4">
    <source>
        <dbReference type="Google" id="ProtNLM"/>
    </source>
</evidence>
<evidence type="ECO:0000256" key="1">
    <source>
        <dbReference type="SAM" id="SignalP"/>
    </source>
</evidence>
<evidence type="ECO:0000313" key="2">
    <source>
        <dbReference type="EMBL" id="QEC56387.1"/>
    </source>
</evidence>
<keyword evidence="3" id="KW-1185">Reference proteome</keyword>
<gene>
    <name evidence="2" type="ORF">FSB75_10955</name>
</gene>
<keyword evidence="1" id="KW-0732">Signal</keyword>
<dbReference type="KEGG" id="fgg:FSB75_10955"/>
<dbReference type="RefSeq" id="WP_146787002.1">
    <property type="nucleotide sequence ID" value="NZ_BAABIO010000001.1"/>
</dbReference>
<reference evidence="2 3" key="1">
    <citation type="journal article" date="2015" name="Int. J. Syst. Evol. Microbiol.">
        <title>Flavisolibacter ginsenosidimutans sp. nov., with ginsenoside-converting activity isolated from soil used for cultivating ginseng.</title>
        <authorList>
            <person name="Zhao Y."/>
            <person name="Liu Q."/>
            <person name="Kang M.S."/>
            <person name="Jin F."/>
            <person name="Yu H."/>
            <person name="Im W.T."/>
        </authorList>
    </citation>
    <scope>NUCLEOTIDE SEQUENCE [LARGE SCALE GENOMIC DNA]</scope>
    <source>
        <strain evidence="2 3">Gsoil 636</strain>
    </source>
</reference>
<name>A0A5B8UI87_9BACT</name>
<sequence length="195" mass="21956">MRKMLMASLVAACAFTACKKEPVKPAPPIETHPQMLYTDLHDAEVKYLQPKTVDVNNDGAADFSFGVLLVGDPVLQRDRVQFGVSSGIERNLLNDANDQSPKLQKMEIVSKNHPGYTWWQISHIVLAEKIITATNTSWDGIWKNAAHNYLPIQVEKEQKLYHGWIELSFNTAEEKLVLHRAALSKEAEKDVKAGY</sequence>
<dbReference type="OrthoDB" id="668489at2"/>
<dbReference type="Proteomes" id="UP000321204">
    <property type="component" value="Chromosome"/>
</dbReference>
<dbReference type="AlphaFoldDB" id="A0A5B8UI87"/>
<feature type="chain" id="PRO_5022804937" description="Lipoprotein" evidence="1">
    <location>
        <begin position="20"/>
        <end position="195"/>
    </location>
</feature>
<dbReference type="EMBL" id="CP042433">
    <property type="protein sequence ID" value="QEC56387.1"/>
    <property type="molecule type" value="Genomic_DNA"/>
</dbReference>
<accession>A0A5B8UI87</accession>
<proteinExistence type="predicted"/>